<name>A0A8S4QJK2_9NEOP</name>
<evidence type="ECO:0000313" key="2">
    <source>
        <dbReference type="Proteomes" id="UP000838756"/>
    </source>
</evidence>
<dbReference type="Proteomes" id="UP000838756">
    <property type="component" value="Unassembled WGS sequence"/>
</dbReference>
<organism evidence="1 2">
    <name type="scientific">Pararge aegeria aegeria</name>
    <dbReference type="NCBI Taxonomy" id="348720"/>
    <lineage>
        <taxon>Eukaryota</taxon>
        <taxon>Metazoa</taxon>
        <taxon>Ecdysozoa</taxon>
        <taxon>Arthropoda</taxon>
        <taxon>Hexapoda</taxon>
        <taxon>Insecta</taxon>
        <taxon>Pterygota</taxon>
        <taxon>Neoptera</taxon>
        <taxon>Endopterygota</taxon>
        <taxon>Lepidoptera</taxon>
        <taxon>Glossata</taxon>
        <taxon>Ditrysia</taxon>
        <taxon>Papilionoidea</taxon>
        <taxon>Nymphalidae</taxon>
        <taxon>Satyrinae</taxon>
        <taxon>Satyrini</taxon>
        <taxon>Parargina</taxon>
        <taxon>Pararge</taxon>
    </lineage>
</organism>
<sequence length="66" mass="7166">MLTIREGGEGKNQTRKRNYRLTTTVTGATNQFPLLSLDGAPNQFPELLLDGATNQFPEMLLGGASN</sequence>
<keyword evidence="2" id="KW-1185">Reference proteome</keyword>
<gene>
    <name evidence="1" type="primary">jg2457</name>
    <name evidence="1" type="ORF">PAEG_LOCUS1103</name>
</gene>
<protein>
    <submittedName>
        <fullName evidence="1">Jg2457 protein</fullName>
    </submittedName>
</protein>
<reference evidence="1" key="1">
    <citation type="submission" date="2022-03" db="EMBL/GenBank/DDBJ databases">
        <authorList>
            <person name="Lindestad O."/>
        </authorList>
    </citation>
    <scope>NUCLEOTIDE SEQUENCE</scope>
</reference>
<dbReference type="EMBL" id="CAKXAJ010003726">
    <property type="protein sequence ID" value="CAH2208495.1"/>
    <property type="molecule type" value="Genomic_DNA"/>
</dbReference>
<proteinExistence type="predicted"/>
<accession>A0A8S4QJK2</accession>
<evidence type="ECO:0000313" key="1">
    <source>
        <dbReference type="EMBL" id="CAH2208495.1"/>
    </source>
</evidence>
<dbReference type="AlphaFoldDB" id="A0A8S4QJK2"/>
<comment type="caution">
    <text evidence="1">The sequence shown here is derived from an EMBL/GenBank/DDBJ whole genome shotgun (WGS) entry which is preliminary data.</text>
</comment>